<gene>
    <name evidence="2" type="ORF">SAMEA2070301_05722</name>
</gene>
<sequence>MTDLSRRTHPASRRVIDLATGILMGLRGCSEQEAFNDLVATMHETGSGPDTLAQALIDLVTGSPATSPHHAEAIRQWGRLLPDRATYQSH</sequence>
<dbReference type="Proteomes" id="UP000185210">
    <property type="component" value="Unassembled WGS sequence"/>
</dbReference>
<protein>
    <submittedName>
        <fullName evidence="2">RNA-binding protein</fullName>
    </submittedName>
</protein>
<dbReference type="Gene3D" id="1.10.10.10">
    <property type="entry name" value="Winged helix-like DNA-binding domain superfamily/Winged helix DNA-binding domain"/>
    <property type="match status" value="1"/>
</dbReference>
<organism evidence="2 3">
    <name type="scientific">Mycobacteroides abscessus subsp. abscessus</name>
    <dbReference type="NCBI Taxonomy" id="1185650"/>
    <lineage>
        <taxon>Bacteria</taxon>
        <taxon>Bacillati</taxon>
        <taxon>Actinomycetota</taxon>
        <taxon>Actinomycetes</taxon>
        <taxon>Mycobacteriales</taxon>
        <taxon>Mycobacteriaceae</taxon>
        <taxon>Mycobacteroides</taxon>
        <taxon>Mycobacteroides abscessus</taxon>
    </lineage>
</organism>
<dbReference type="EMBL" id="FSHM01000021">
    <property type="protein sequence ID" value="SIC29721.1"/>
    <property type="molecule type" value="Genomic_DNA"/>
</dbReference>
<dbReference type="InterPro" id="IPR036388">
    <property type="entry name" value="WH-like_DNA-bd_sf"/>
</dbReference>
<dbReference type="GO" id="GO:0003723">
    <property type="term" value="F:RNA binding"/>
    <property type="evidence" value="ECO:0007669"/>
    <property type="project" value="InterPro"/>
</dbReference>
<comment type="caution">
    <text evidence="2">The sequence shown here is derived from an EMBL/GenBank/DDBJ whole genome shotgun (WGS) entry which is preliminary data.</text>
</comment>
<dbReference type="SMART" id="SM01012">
    <property type="entry name" value="ANTAR"/>
    <property type="match status" value="1"/>
</dbReference>
<dbReference type="PROSITE" id="PS50921">
    <property type="entry name" value="ANTAR"/>
    <property type="match status" value="1"/>
</dbReference>
<feature type="domain" description="ANTAR" evidence="1">
    <location>
        <begin position="1"/>
        <end position="57"/>
    </location>
</feature>
<dbReference type="AlphaFoldDB" id="A0AB38D7Q9"/>
<evidence type="ECO:0000259" key="1">
    <source>
        <dbReference type="PROSITE" id="PS50921"/>
    </source>
</evidence>
<accession>A0AB38D7Q9</accession>
<dbReference type="Pfam" id="PF03861">
    <property type="entry name" value="ANTAR"/>
    <property type="match status" value="1"/>
</dbReference>
<name>A0AB38D7Q9_9MYCO</name>
<reference evidence="2 3" key="1">
    <citation type="submission" date="2016-11" db="EMBL/GenBank/DDBJ databases">
        <authorList>
            <consortium name="Pathogen Informatics"/>
        </authorList>
    </citation>
    <scope>NUCLEOTIDE SEQUENCE [LARGE SCALE GENOMIC DNA]</scope>
    <source>
        <strain evidence="2 3">104</strain>
    </source>
</reference>
<proteinExistence type="predicted"/>
<dbReference type="InterPro" id="IPR005561">
    <property type="entry name" value="ANTAR"/>
</dbReference>
<evidence type="ECO:0000313" key="3">
    <source>
        <dbReference type="Proteomes" id="UP000185210"/>
    </source>
</evidence>
<dbReference type="RefSeq" id="WP_052544373.1">
    <property type="nucleotide sequence ID" value="NZ_CAACXP010000024.1"/>
</dbReference>
<evidence type="ECO:0000313" key="2">
    <source>
        <dbReference type="EMBL" id="SIC29721.1"/>
    </source>
</evidence>